<proteinExistence type="predicted"/>
<dbReference type="STRING" id="1271860.SAMN05216174_1309"/>
<evidence type="ECO:0000313" key="3">
    <source>
        <dbReference type="Proteomes" id="UP000199501"/>
    </source>
</evidence>
<dbReference type="AlphaFoldDB" id="A0A1G6ZF45"/>
<organism evidence="2 3">
    <name type="scientific">Actinokineospora iranica</name>
    <dbReference type="NCBI Taxonomy" id="1271860"/>
    <lineage>
        <taxon>Bacteria</taxon>
        <taxon>Bacillati</taxon>
        <taxon>Actinomycetota</taxon>
        <taxon>Actinomycetes</taxon>
        <taxon>Pseudonocardiales</taxon>
        <taxon>Pseudonocardiaceae</taxon>
        <taxon>Actinokineospora</taxon>
    </lineage>
</organism>
<reference evidence="3" key="1">
    <citation type="submission" date="2016-10" db="EMBL/GenBank/DDBJ databases">
        <authorList>
            <person name="Varghese N."/>
            <person name="Submissions S."/>
        </authorList>
    </citation>
    <scope>NUCLEOTIDE SEQUENCE [LARGE SCALE GENOMIC DNA]</scope>
    <source>
        <strain evidence="3">IBRC-M 10403</strain>
    </source>
</reference>
<evidence type="ECO:0000256" key="1">
    <source>
        <dbReference type="SAM" id="MobiDB-lite"/>
    </source>
</evidence>
<accession>A0A1G6ZF45</accession>
<protein>
    <submittedName>
        <fullName evidence="2">Uncharacterized protein</fullName>
    </submittedName>
</protein>
<feature type="compositionally biased region" description="Basic residues" evidence="1">
    <location>
        <begin position="381"/>
        <end position="394"/>
    </location>
</feature>
<keyword evidence="3" id="KW-1185">Reference proteome</keyword>
<feature type="region of interest" description="Disordered" evidence="1">
    <location>
        <begin position="365"/>
        <end position="406"/>
    </location>
</feature>
<name>A0A1G6ZF45_9PSEU</name>
<sequence length="421" mass="46423">MRKMREAGFRLLVVNLTGGDGLARFHSHLVGDTFRNHLICHDLPPAPAHPQLRGVSAEAVSSWRPAAQMVRHGRRLFANLGEYSGVSLRIFGDEAPKDRRPPEVTLPDVASAGQRVSRAMPQARAADRTIKKRRRQIEQLRRSQSLPVKRGTVTLGKRGDDRDAFWWFYNTTRGVYEHGFVLRGQSDDAAGLLNLIAHEAVRSGKFTVTLVTHSLTELLGALEKRANDQTWRGHEPSRRKPGLVAVVPEVGALVSDAREATALRRALQEGAGLGIAVVMGIEDLDNVVERVGGLVVDVRNQYSTLLDGAAQVGRRWRDCVLTGRQPRERSDSATTPVASSRTCGAAAHVLPGTVMWRRCAGQSSGRTRTTGWAARRSAATGRRRRRRAGRRWRSRPGAADDLRMRPPSAAAFAQWDCELTS</sequence>
<feature type="compositionally biased region" description="Low complexity" evidence="1">
    <location>
        <begin position="365"/>
        <end position="380"/>
    </location>
</feature>
<dbReference type="EMBL" id="FMZZ01000030">
    <property type="protein sequence ID" value="SDE01284.1"/>
    <property type="molecule type" value="Genomic_DNA"/>
</dbReference>
<dbReference type="Proteomes" id="UP000199501">
    <property type="component" value="Unassembled WGS sequence"/>
</dbReference>
<gene>
    <name evidence="2" type="ORF">SAMN05216174_1309</name>
</gene>
<evidence type="ECO:0000313" key="2">
    <source>
        <dbReference type="EMBL" id="SDE01284.1"/>
    </source>
</evidence>